<dbReference type="CDD" id="cd09272">
    <property type="entry name" value="RNase_HI_RT_Ty1"/>
    <property type="match status" value="1"/>
</dbReference>
<keyword evidence="4" id="KW-0645">Protease</keyword>
<comment type="caution">
    <text evidence="25">The sequence shown here is derived from an EMBL/GenBank/DDBJ whole genome shotgun (WGS) entry which is preliminary data.</text>
</comment>
<keyword evidence="16" id="KW-0695">RNA-directed DNA polymerase</keyword>
<protein>
    <recommendedName>
        <fullName evidence="24">Integrase catalytic domain-containing protein</fullName>
    </recommendedName>
</protein>
<dbReference type="EMBL" id="AVOT02008837">
    <property type="protein sequence ID" value="MBW0486841.1"/>
    <property type="molecule type" value="Genomic_DNA"/>
</dbReference>
<dbReference type="Gene3D" id="3.30.420.10">
    <property type="entry name" value="Ribonuclease H-like superfamily/Ribonuclease H"/>
    <property type="match status" value="1"/>
</dbReference>
<dbReference type="PROSITE" id="PS50994">
    <property type="entry name" value="INTEGRASE"/>
    <property type="match status" value="1"/>
</dbReference>
<keyword evidence="3" id="KW-1188">Viral release from host cell</keyword>
<dbReference type="GO" id="GO:0032196">
    <property type="term" value="P:transposition"/>
    <property type="evidence" value="ECO:0007669"/>
    <property type="project" value="UniProtKB-KW"/>
</dbReference>
<dbReference type="InterPro" id="IPR012337">
    <property type="entry name" value="RNaseH-like_sf"/>
</dbReference>
<dbReference type="GO" id="GO:0046872">
    <property type="term" value="F:metal ion binding"/>
    <property type="evidence" value="ECO:0007669"/>
    <property type="project" value="UniProtKB-KW"/>
</dbReference>
<evidence type="ECO:0000256" key="6">
    <source>
        <dbReference type="ARBA" id="ARBA00022722"/>
    </source>
</evidence>
<evidence type="ECO:0000256" key="20">
    <source>
        <dbReference type="ARBA" id="ARBA00023268"/>
    </source>
</evidence>
<name>A0A9Q3CKN2_9BASI</name>
<keyword evidence="5" id="KW-0548">Nucleotidyltransferase</keyword>
<dbReference type="Pfam" id="PF14223">
    <property type="entry name" value="Retrotran_gag_2"/>
    <property type="match status" value="1"/>
</dbReference>
<dbReference type="GO" id="GO:0005524">
    <property type="term" value="F:ATP binding"/>
    <property type="evidence" value="ECO:0007669"/>
    <property type="project" value="UniProtKB-KW"/>
</dbReference>
<keyword evidence="17" id="KW-0808">Transferase</keyword>
<organism evidence="25 26">
    <name type="scientific">Austropuccinia psidii MF-1</name>
    <dbReference type="NCBI Taxonomy" id="1389203"/>
    <lineage>
        <taxon>Eukaryota</taxon>
        <taxon>Fungi</taxon>
        <taxon>Dikarya</taxon>
        <taxon>Basidiomycota</taxon>
        <taxon>Pucciniomycotina</taxon>
        <taxon>Pucciniomycetes</taxon>
        <taxon>Pucciniales</taxon>
        <taxon>Sphaerophragmiaceae</taxon>
        <taxon>Austropuccinia</taxon>
    </lineage>
</organism>
<keyword evidence="7" id="KW-0479">Metal-binding</keyword>
<evidence type="ECO:0000256" key="16">
    <source>
        <dbReference type="ARBA" id="ARBA00022918"/>
    </source>
</evidence>
<keyword evidence="19" id="KW-0233">DNA recombination</keyword>
<keyword evidence="2" id="KW-0815">Transposition</keyword>
<evidence type="ECO:0000256" key="11">
    <source>
        <dbReference type="ARBA" id="ARBA00022801"/>
    </source>
</evidence>
<dbReference type="InterPro" id="IPR054722">
    <property type="entry name" value="PolX-like_BBD"/>
</dbReference>
<evidence type="ECO:0000256" key="3">
    <source>
        <dbReference type="ARBA" id="ARBA00022612"/>
    </source>
</evidence>
<dbReference type="PANTHER" id="PTHR42648:SF11">
    <property type="entry name" value="TRANSPOSON TY4-P GAG-POL POLYPROTEIN"/>
    <property type="match status" value="1"/>
</dbReference>
<evidence type="ECO:0000256" key="5">
    <source>
        <dbReference type="ARBA" id="ARBA00022695"/>
    </source>
</evidence>
<dbReference type="GO" id="GO:0003723">
    <property type="term" value="F:RNA binding"/>
    <property type="evidence" value="ECO:0007669"/>
    <property type="project" value="UniProtKB-KW"/>
</dbReference>
<dbReference type="GO" id="GO:0006310">
    <property type="term" value="P:DNA recombination"/>
    <property type="evidence" value="ECO:0007669"/>
    <property type="project" value="UniProtKB-KW"/>
</dbReference>
<comment type="function">
    <text evidence="1">The aspartyl protease (PR) mediates the proteolytic cleavages of the Gag and Gag-Pol polyproteins after assembly of the VLP.</text>
</comment>
<dbReference type="Pfam" id="PF22936">
    <property type="entry name" value="Pol_BBD"/>
    <property type="match status" value="1"/>
</dbReference>
<dbReference type="SUPFAM" id="SSF56672">
    <property type="entry name" value="DNA/RNA polymerases"/>
    <property type="match status" value="1"/>
</dbReference>
<evidence type="ECO:0000256" key="19">
    <source>
        <dbReference type="ARBA" id="ARBA00023172"/>
    </source>
</evidence>
<keyword evidence="20" id="KW-0511">Multifunctional enzyme</keyword>
<evidence type="ECO:0000256" key="23">
    <source>
        <dbReference type="SAM" id="MobiDB-lite"/>
    </source>
</evidence>
<proteinExistence type="predicted"/>
<dbReference type="GO" id="GO:0003887">
    <property type="term" value="F:DNA-directed DNA polymerase activity"/>
    <property type="evidence" value="ECO:0007669"/>
    <property type="project" value="UniProtKB-KW"/>
</dbReference>
<keyword evidence="12" id="KW-0067">ATP-binding</keyword>
<dbReference type="SUPFAM" id="SSF53098">
    <property type="entry name" value="Ribonuclease H-like"/>
    <property type="match status" value="1"/>
</dbReference>
<keyword evidence="14" id="KW-0694">RNA-binding</keyword>
<evidence type="ECO:0000256" key="14">
    <source>
        <dbReference type="ARBA" id="ARBA00022884"/>
    </source>
</evidence>
<evidence type="ECO:0000256" key="7">
    <source>
        <dbReference type="ARBA" id="ARBA00022723"/>
    </source>
</evidence>
<keyword evidence="10" id="KW-0255">Endonuclease</keyword>
<evidence type="ECO:0000256" key="9">
    <source>
        <dbReference type="ARBA" id="ARBA00022750"/>
    </source>
</evidence>
<evidence type="ECO:0000259" key="24">
    <source>
        <dbReference type="PROSITE" id="PS50994"/>
    </source>
</evidence>
<dbReference type="InterPro" id="IPR039537">
    <property type="entry name" value="Retrotran_Ty1/copia-like"/>
</dbReference>
<evidence type="ECO:0000256" key="10">
    <source>
        <dbReference type="ARBA" id="ARBA00022759"/>
    </source>
</evidence>
<dbReference type="InterPro" id="IPR013103">
    <property type="entry name" value="RVT_2"/>
</dbReference>
<feature type="domain" description="Integrase catalytic" evidence="24">
    <location>
        <begin position="464"/>
        <end position="630"/>
    </location>
</feature>
<dbReference type="GO" id="GO:0004519">
    <property type="term" value="F:endonuclease activity"/>
    <property type="evidence" value="ECO:0007669"/>
    <property type="project" value="UniProtKB-KW"/>
</dbReference>
<dbReference type="InterPro" id="IPR057670">
    <property type="entry name" value="SH3_retrovirus"/>
</dbReference>
<evidence type="ECO:0000256" key="22">
    <source>
        <dbReference type="ARBA" id="ARBA00049244"/>
    </source>
</evidence>
<evidence type="ECO:0000256" key="2">
    <source>
        <dbReference type="ARBA" id="ARBA00022578"/>
    </source>
</evidence>
<evidence type="ECO:0000256" key="12">
    <source>
        <dbReference type="ARBA" id="ARBA00022840"/>
    </source>
</evidence>
<comment type="catalytic activity">
    <reaction evidence="21">
        <text>DNA(n) + a 2'-deoxyribonucleoside 5'-triphosphate = DNA(n+1) + diphosphate</text>
        <dbReference type="Rhea" id="RHEA:22508"/>
        <dbReference type="Rhea" id="RHEA-COMP:17339"/>
        <dbReference type="Rhea" id="RHEA-COMP:17340"/>
        <dbReference type="ChEBI" id="CHEBI:33019"/>
        <dbReference type="ChEBI" id="CHEBI:61560"/>
        <dbReference type="ChEBI" id="CHEBI:173112"/>
        <dbReference type="EC" id="2.7.7.49"/>
    </reaction>
</comment>
<dbReference type="InterPro" id="IPR043502">
    <property type="entry name" value="DNA/RNA_pol_sf"/>
</dbReference>
<reference evidence="25" key="1">
    <citation type="submission" date="2021-03" db="EMBL/GenBank/DDBJ databases">
        <title>Draft genome sequence of rust myrtle Austropuccinia psidii MF-1, a brazilian biotype.</title>
        <authorList>
            <person name="Quecine M.C."/>
            <person name="Pachon D.M.R."/>
            <person name="Bonatelli M.L."/>
            <person name="Correr F.H."/>
            <person name="Franceschini L.M."/>
            <person name="Leite T.F."/>
            <person name="Margarido G.R.A."/>
            <person name="Almeida C.A."/>
            <person name="Ferrarezi J.A."/>
            <person name="Labate C.A."/>
        </authorList>
    </citation>
    <scope>NUCLEOTIDE SEQUENCE</scope>
    <source>
        <strain evidence="25">MF-1</strain>
    </source>
</reference>
<keyword evidence="15" id="KW-0229">DNA integration</keyword>
<dbReference type="Pfam" id="PF25597">
    <property type="entry name" value="SH3_retrovirus"/>
    <property type="match status" value="1"/>
</dbReference>
<keyword evidence="8" id="KW-0547">Nucleotide-binding</keyword>
<dbReference type="InterPro" id="IPR001584">
    <property type="entry name" value="Integrase_cat-core"/>
</dbReference>
<dbReference type="OrthoDB" id="7691805at2759"/>
<dbReference type="InterPro" id="IPR036397">
    <property type="entry name" value="RNaseH_sf"/>
</dbReference>
<accession>A0A9Q3CKN2</accession>
<keyword evidence="17" id="KW-0239">DNA-directed DNA polymerase</keyword>
<evidence type="ECO:0000313" key="26">
    <source>
        <dbReference type="Proteomes" id="UP000765509"/>
    </source>
</evidence>
<gene>
    <name evidence="25" type="ORF">O181_026556</name>
</gene>
<dbReference type="GO" id="GO:0004190">
    <property type="term" value="F:aspartic-type endopeptidase activity"/>
    <property type="evidence" value="ECO:0007669"/>
    <property type="project" value="UniProtKB-KW"/>
</dbReference>
<evidence type="ECO:0000313" key="25">
    <source>
        <dbReference type="EMBL" id="MBW0486841.1"/>
    </source>
</evidence>
<dbReference type="GO" id="GO:0015074">
    <property type="term" value="P:DNA integration"/>
    <property type="evidence" value="ECO:0007669"/>
    <property type="project" value="UniProtKB-KW"/>
</dbReference>
<dbReference type="Proteomes" id="UP000765509">
    <property type="component" value="Unassembled WGS sequence"/>
</dbReference>
<keyword evidence="6" id="KW-0540">Nuclease</keyword>
<comment type="catalytic activity">
    <reaction evidence="22">
        <text>DNA(n) + a 2'-deoxyribonucleoside 5'-triphosphate = DNA(n+1) + diphosphate</text>
        <dbReference type="Rhea" id="RHEA:22508"/>
        <dbReference type="Rhea" id="RHEA-COMP:17339"/>
        <dbReference type="Rhea" id="RHEA-COMP:17340"/>
        <dbReference type="ChEBI" id="CHEBI:33019"/>
        <dbReference type="ChEBI" id="CHEBI:61560"/>
        <dbReference type="ChEBI" id="CHEBI:173112"/>
        <dbReference type="EC" id="2.7.7.7"/>
    </reaction>
</comment>
<dbReference type="GO" id="GO:0003964">
    <property type="term" value="F:RNA-directed DNA polymerase activity"/>
    <property type="evidence" value="ECO:0007669"/>
    <property type="project" value="UniProtKB-KW"/>
</dbReference>
<dbReference type="PANTHER" id="PTHR42648">
    <property type="entry name" value="TRANSPOSASE, PUTATIVE-RELATED"/>
    <property type="match status" value="1"/>
</dbReference>
<evidence type="ECO:0000256" key="4">
    <source>
        <dbReference type="ARBA" id="ARBA00022670"/>
    </source>
</evidence>
<evidence type="ECO:0000256" key="21">
    <source>
        <dbReference type="ARBA" id="ARBA00048173"/>
    </source>
</evidence>
<evidence type="ECO:0000256" key="1">
    <source>
        <dbReference type="ARBA" id="ARBA00002180"/>
    </source>
</evidence>
<dbReference type="Pfam" id="PF07727">
    <property type="entry name" value="RVT_2"/>
    <property type="match status" value="1"/>
</dbReference>
<keyword evidence="13" id="KW-0460">Magnesium</keyword>
<dbReference type="Pfam" id="PF00665">
    <property type="entry name" value="rve"/>
    <property type="match status" value="1"/>
</dbReference>
<dbReference type="GO" id="GO:0005634">
    <property type="term" value="C:nucleus"/>
    <property type="evidence" value="ECO:0007669"/>
    <property type="project" value="UniProtKB-ARBA"/>
</dbReference>
<keyword evidence="11" id="KW-0378">Hydrolase</keyword>
<evidence type="ECO:0000256" key="17">
    <source>
        <dbReference type="ARBA" id="ARBA00022932"/>
    </source>
</evidence>
<keyword evidence="9" id="KW-0064">Aspartyl protease</keyword>
<feature type="region of interest" description="Disordered" evidence="23">
    <location>
        <begin position="248"/>
        <end position="271"/>
    </location>
</feature>
<keyword evidence="18" id="KW-0917">Virion maturation</keyword>
<dbReference type="GO" id="GO:0006508">
    <property type="term" value="P:proteolysis"/>
    <property type="evidence" value="ECO:0007669"/>
    <property type="project" value="UniProtKB-KW"/>
</dbReference>
<evidence type="ECO:0000256" key="13">
    <source>
        <dbReference type="ARBA" id="ARBA00022842"/>
    </source>
</evidence>
<evidence type="ECO:0000256" key="8">
    <source>
        <dbReference type="ARBA" id="ARBA00022741"/>
    </source>
</evidence>
<keyword evidence="26" id="KW-1185">Reference proteome</keyword>
<sequence length="1303" mass="148980">MSERTGREVNHVPILEGKNFPLWNILIEVQLASRGLKEICNSDGPPNSDPITISNWNKLNIKAVQLLLSRLHPDIIVTVVEAITVKNTKALWKKINNKYAAQTITNQGRTWLRWECLRFNGNIEEYVKECQNILFDIAGIGISLPQDIMAYSILGKVSRDSNAYDHVIDSMVLTMNTTINPQQVLDKLSELLQHKNTKNSFQKTIKSEESQSSALLTNSSNFPYKITYVCRDGKHNPKNTTHKAENCWAEHPELRPASRNKNKKKNTDPETHQTGMEALLITSEAPSISTSSLVIDCGATHHMFHNERVFTKLDLNANRKITTSDPNSNLICKGHGTVEIIIDNQTFVLKDCLYVPSLTKNLVSLLDLCYEPITITRDNSLFHLSQNNQTILSGKLINKLMIVKFNLPTSFLAEHIHNVPWHHRLGHPGNNVLKSLGLQPLTDKCDICVKGKMTTLPFKSHFSETFKPLDCVHLDIVGPISPPSILGHCYFLTMVDQFTSFKITRFLKNKSDVYEEFVHQQKLIENLHERKIKKIVMDGGSEFCNQRFKDLANEQGFQHVVSPPYTPEHNGVAERANRTIIEKARCLLLGARLPHQYWAEAVNTATYLSNIVPTPSRNNYSPHYLWTKKSPKIKNISTFGCKVIFNVPKQKRSWKFASTGETGILLGLENESSYRILKLRDLKVYNSRHVVFFEREFPLLSENQESNQPIVSFSWDEHEEYFDCQEFPEEEEVQSVQDMCEEQSNDERENLTVSEELSSSESNHLPTAKRIRVKGPPHPTLINSDINKDNILPYRRRPRAFLTQSDPTTYNQAIHSLDRELWTEAINKELQMMKTLNVWKEVPIKKDYKLIGTTWVFKTKKNENGQIFEHKARLCAQGFSQIYGEDYSKTFAPTGRLNSLRTLISLAASKHLDFEQLDIKSAFLNASLQEDVYLSIPQGLDRDKKNWCLKLHKAIYGLKQAPLAWYDRLSKWLIKFGFKISKADSCVFYLDTKDPIWLFLHVDDIGVFGRNLTTFKSAIMKEFQTKMIGMADLMLGIKITHKAEAITLSQNHYIDSLLELYGMSNCKPVSTPLIPNLHLEGASISEREEFQALGINYRSAVGSLSYLSSATRPDLSYSVSALSQFLENPGIQHWKAFLHVLKYLRGTNDIELNYQRNLDQPPIAYSDADWGNCRTTRRSVTGYLVTLNGNLVIWKTRKQPTVSLSSAEAEYRSLTNLFSELLWFKQFCEEINVIKMKRPIVIHEDNQGCIDTANSNCNTNTRRMKHVEIQLHFIREAIANSIITLVYTPTNDILADFLTKSVC</sequence>
<evidence type="ECO:0000256" key="15">
    <source>
        <dbReference type="ARBA" id="ARBA00022908"/>
    </source>
</evidence>
<evidence type="ECO:0000256" key="18">
    <source>
        <dbReference type="ARBA" id="ARBA00023113"/>
    </source>
</evidence>